<dbReference type="InterPro" id="IPR041881">
    <property type="entry name" value="PqqD_sf"/>
</dbReference>
<dbReference type="Proteomes" id="UP000298805">
    <property type="component" value="Chromosome"/>
</dbReference>
<dbReference type="EMBL" id="RJVK01000002">
    <property type="protein sequence ID" value="ROR39781.1"/>
    <property type="molecule type" value="Genomic_DNA"/>
</dbReference>
<reference evidence="4" key="1">
    <citation type="submission" date="2018-03" db="EMBL/GenBank/DDBJ databases">
        <title>A comparative analysis of the Nautiliaceae.</title>
        <authorList>
            <person name="Grosche A."/>
            <person name="Smedile F."/>
            <person name="Vetriani C."/>
        </authorList>
    </citation>
    <scope>NUCLEOTIDE SEQUENCE [LARGE SCALE GENOMIC DNA]</scope>
    <source>
        <strain evidence="4">TB6</strain>
    </source>
</reference>
<protein>
    <submittedName>
        <fullName evidence="2">Coenzyme PQQ synthesis protein D (PqqD)</fullName>
    </submittedName>
    <submittedName>
        <fullName evidence="1">PqqD family protein</fullName>
    </submittedName>
</protein>
<reference evidence="2 3" key="2">
    <citation type="submission" date="2018-11" db="EMBL/GenBank/DDBJ databases">
        <title>Genomic Encyclopedia of Type Strains, Phase IV (KMG-IV): sequencing the most valuable type-strain genomes for metagenomic binning, comparative biology and taxonomic classification.</title>
        <authorList>
            <person name="Goeker M."/>
        </authorList>
    </citation>
    <scope>NUCLEOTIDE SEQUENCE [LARGE SCALE GENOMIC DNA]</scope>
    <source>
        <strain evidence="2 3">DSM 27783</strain>
    </source>
</reference>
<reference evidence="1" key="3">
    <citation type="submission" date="2019-06" db="EMBL/GenBank/DDBJ databases">
        <title>A comparative analysis of the Nautiliaceae.</title>
        <authorList>
            <person name="Grosche A."/>
            <person name="Smedile F."/>
            <person name="Vetriani C."/>
        </authorList>
    </citation>
    <scope>NUCLEOTIDE SEQUENCE</scope>
    <source>
        <strain evidence="1">TB6</strain>
    </source>
</reference>
<evidence type="ECO:0000313" key="4">
    <source>
        <dbReference type="Proteomes" id="UP000298805"/>
    </source>
</evidence>
<dbReference type="EMBL" id="CP027432">
    <property type="protein sequence ID" value="QCI28031.1"/>
    <property type="molecule type" value="Genomic_DNA"/>
</dbReference>
<dbReference type="AlphaFoldDB" id="A0AAJ4RCC7"/>
<dbReference type="Pfam" id="PF05402">
    <property type="entry name" value="PqqD"/>
    <property type="match status" value="1"/>
</dbReference>
<evidence type="ECO:0000313" key="2">
    <source>
        <dbReference type="EMBL" id="ROR39781.1"/>
    </source>
</evidence>
<dbReference type="InterPro" id="IPR008792">
    <property type="entry name" value="PQQD"/>
</dbReference>
<dbReference type="RefSeq" id="WP_123352175.1">
    <property type="nucleotide sequence ID" value="NZ_CP027432.2"/>
</dbReference>
<proteinExistence type="predicted"/>
<keyword evidence="4" id="KW-1185">Reference proteome</keyword>
<evidence type="ECO:0000313" key="3">
    <source>
        <dbReference type="Proteomes" id="UP000272781"/>
    </source>
</evidence>
<name>A0AAJ4RCC7_9BACT</name>
<evidence type="ECO:0000313" key="1">
    <source>
        <dbReference type="EMBL" id="QCI28031.1"/>
    </source>
</evidence>
<gene>
    <name evidence="1" type="ORF">C6V80_03340</name>
    <name evidence="2" type="ORF">EDC58_0756</name>
</gene>
<organism evidence="2 3">
    <name type="scientific">Caminibacter pacificus</name>
    <dbReference type="NCBI Taxonomy" id="1424653"/>
    <lineage>
        <taxon>Bacteria</taxon>
        <taxon>Pseudomonadati</taxon>
        <taxon>Campylobacterota</taxon>
        <taxon>Epsilonproteobacteria</taxon>
        <taxon>Nautiliales</taxon>
        <taxon>Nautiliaceae</taxon>
        <taxon>Caminibacter</taxon>
    </lineage>
</organism>
<sequence length="78" mass="9025">MLINEMVIDENNMGFIPSLGTSFQLNSTAKRIVELIKEGKTKEEIVKILSEESGEDWRKVYIDVEDFFIKLKVYGLIQ</sequence>
<dbReference type="Proteomes" id="UP000272781">
    <property type="component" value="Unassembled WGS sequence"/>
</dbReference>
<accession>A0AAJ4RCC7</accession>
<dbReference type="Gene3D" id="1.10.10.1150">
    <property type="entry name" value="Coenzyme PQQ synthesis protein D (PqqD)"/>
    <property type="match status" value="1"/>
</dbReference>